<dbReference type="RefSeq" id="XP_052144666.1">
    <property type="nucleotide sequence ID" value="XM_052288706.1"/>
</dbReference>
<comment type="function">
    <text evidence="24">Catalyzes the 14-alpha demethylation of obtusifoliol to 4 alpha-methyl-5 alpha-ergosta-8,14,24(28)-trien-3 beta-ol.</text>
</comment>
<dbReference type="GO" id="GO:0016020">
    <property type="term" value="C:membrane"/>
    <property type="evidence" value="ECO:0007669"/>
    <property type="project" value="UniProtKB-SubCell"/>
</dbReference>
<evidence type="ECO:0000256" key="17">
    <source>
        <dbReference type="ARBA" id="ARBA00023221"/>
    </source>
</evidence>
<dbReference type="Pfam" id="PF00067">
    <property type="entry name" value="p450"/>
    <property type="match status" value="1"/>
</dbReference>
<evidence type="ECO:0000256" key="18">
    <source>
        <dbReference type="ARBA" id="ARBA00037887"/>
    </source>
</evidence>
<keyword evidence="10 27" id="KW-0560">Oxidoreductase</keyword>
<dbReference type="OMA" id="MFFPYLP"/>
<name>I1NZV8_ORYGL</name>
<evidence type="ECO:0000256" key="7">
    <source>
        <dbReference type="ARBA" id="ARBA00022679"/>
    </source>
</evidence>
<protein>
    <recommendedName>
        <fullName evidence="25">Obtusifoliol 14-alpha demethylase</fullName>
        <ecNumber evidence="19">1.14.14.154</ecNumber>
    </recommendedName>
    <alternativeName>
        <fullName evidence="20">CYPLI</fullName>
    </alternativeName>
    <alternativeName>
        <fullName evidence="22">Cytochrome P450 51</fullName>
    </alternativeName>
    <alternativeName>
        <fullName evidence="21">Cytochrome P450-LIA1</fullName>
    </alternativeName>
</protein>
<evidence type="ECO:0000256" key="24">
    <source>
        <dbReference type="ARBA" id="ARBA00058467"/>
    </source>
</evidence>
<dbReference type="AlphaFoldDB" id="I1NZV8"/>
<dbReference type="GeneID" id="127763905"/>
<dbReference type="PRINTS" id="PR00465">
    <property type="entry name" value="EP450IV"/>
</dbReference>
<dbReference type="SUPFAM" id="SSF48264">
    <property type="entry name" value="Cytochrome P450"/>
    <property type="match status" value="1"/>
</dbReference>
<keyword evidence="16" id="KW-1207">Sterol metabolism</keyword>
<dbReference type="GO" id="GO:0020037">
    <property type="term" value="F:heme binding"/>
    <property type="evidence" value="ECO:0007669"/>
    <property type="project" value="InterPro"/>
</dbReference>
<dbReference type="eggNOG" id="KOG0684">
    <property type="taxonomic scope" value="Eukaryota"/>
</dbReference>
<evidence type="ECO:0000256" key="6">
    <source>
        <dbReference type="ARBA" id="ARBA00022617"/>
    </source>
</evidence>
<evidence type="ECO:0000256" key="13">
    <source>
        <dbReference type="ARBA" id="ARBA00023033"/>
    </source>
</evidence>
<keyword evidence="14" id="KW-0443">Lipid metabolism</keyword>
<keyword evidence="4" id="KW-0444">Lipid biosynthesis</keyword>
<dbReference type="GO" id="GO:0016126">
    <property type="term" value="P:sterol biosynthetic process"/>
    <property type="evidence" value="ECO:0007669"/>
    <property type="project" value="UniProtKB-KW"/>
</dbReference>
<dbReference type="HOGENOM" id="CLU_001570_15_0_1"/>
<evidence type="ECO:0000256" key="25">
    <source>
        <dbReference type="ARBA" id="ARBA00072797"/>
    </source>
</evidence>
<keyword evidence="15" id="KW-0472">Membrane</keyword>
<dbReference type="PRINTS" id="PR00385">
    <property type="entry name" value="P450"/>
</dbReference>
<evidence type="ECO:0000256" key="15">
    <source>
        <dbReference type="ARBA" id="ARBA00023136"/>
    </source>
</evidence>
<reference evidence="28 29" key="2">
    <citation type="submission" date="2018-04" db="EMBL/GenBank/DDBJ databases">
        <title>OglaRS2 (Oryza glaberrima Reference Sequence Version 2).</title>
        <authorList>
            <person name="Zhang J."/>
            <person name="Kudrna D."/>
            <person name="Lee S."/>
            <person name="Talag J."/>
            <person name="Rajasekar S."/>
            <person name="Wing R.A."/>
        </authorList>
    </citation>
    <scope>NUCLEOTIDE SEQUENCE [LARGE SCALE GENOMIC DNA]</scope>
    <source>
        <strain evidence="28 29">cv. IRGC 96717</strain>
    </source>
</reference>
<evidence type="ECO:0000256" key="21">
    <source>
        <dbReference type="ARBA" id="ARBA00042513"/>
    </source>
</evidence>
<feature type="binding site" description="axial binding residue" evidence="26">
    <location>
        <position position="450"/>
    </location>
    <ligand>
        <name>heme</name>
        <dbReference type="ChEBI" id="CHEBI:30413"/>
    </ligand>
    <ligandPart>
        <name>Fe</name>
        <dbReference type="ChEBI" id="CHEBI:18248"/>
    </ligandPart>
</feature>
<dbReference type="PANTHER" id="PTHR24304">
    <property type="entry name" value="CYTOCHROME P450 FAMILY 7"/>
    <property type="match status" value="1"/>
</dbReference>
<evidence type="ECO:0000256" key="4">
    <source>
        <dbReference type="ARBA" id="ARBA00022516"/>
    </source>
</evidence>
<evidence type="ECO:0000256" key="1">
    <source>
        <dbReference type="ARBA" id="ARBA00001971"/>
    </source>
</evidence>
<comment type="catalytic activity">
    <reaction evidence="23">
        <text>a 14alpha-methyl steroid + 3 reduced [NADPH--hemoprotein reductase] + 3 O2 = a Delta(14) steroid + formate + 3 oxidized [NADPH--hemoprotein reductase] + 4 H2O + 4 H(+)</text>
        <dbReference type="Rhea" id="RHEA:54028"/>
        <dbReference type="Rhea" id="RHEA-COMP:11964"/>
        <dbReference type="Rhea" id="RHEA-COMP:11965"/>
        <dbReference type="ChEBI" id="CHEBI:15377"/>
        <dbReference type="ChEBI" id="CHEBI:15378"/>
        <dbReference type="ChEBI" id="CHEBI:15379"/>
        <dbReference type="ChEBI" id="CHEBI:15740"/>
        <dbReference type="ChEBI" id="CHEBI:57618"/>
        <dbReference type="ChEBI" id="CHEBI:58210"/>
        <dbReference type="ChEBI" id="CHEBI:138029"/>
        <dbReference type="ChEBI" id="CHEBI:138031"/>
        <dbReference type="EC" id="1.14.14.154"/>
    </reaction>
</comment>
<dbReference type="Gene3D" id="1.10.630.10">
    <property type="entry name" value="Cytochrome P450"/>
    <property type="match status" value="1"/>
</dbReference>
<evidence type="ECO:0000256" key="2">
    <source>
        <dbReference type="ARBA" id="ARBA00004167"/>
    </source>
</evidence>
<keyword evidence="9" id="KW-0752">Steroid biosynthesis</keyword>
<dbReference type="PROSITE" id="PS00086">
    <property type="entry name" value="CYTOCHROME_P450"/>
    <property type="match status" value="1"/>
</dbReference>
<evidence type="ECO:0000256" key="26">
    <source>
        <dbReference type="PIRSR" id="PIRSR602403-1"/>
    </source>
</evidence>
<dbReference type="GO" id="GO:0008168">
    <property type="term" value="F:methyltransferase activity"/>
    <property type="evidence" value="ECO:0007669"/>
    <property type="project" value="UniProtKB-KW"/>
</dbReference>
<keyword evidence="7" id="KW-0808">Transferase</keyword>
<evidence type="ECO:0000256" key="16">
    <source>
        <dbReference type="ARBA" id="ARBA00023166"/>
    </source>
</evidence>
<keyword evidence="12" id="KW-0756">Sterol biosynthesis</keyword>
<keyword evidence="5" id="KW-0489">Methyltransferase</keyword>
<dbReference type="KEGG" id="ogl:127763905"/>
<evidence type="ECO:0000256" key="14">
    <source>
        <dbReference type="ARBA" id="ARBA00023098"/>
    </source>
</evidence>
<evidence type="ECO:0000256" key="22">
    <source>
        <dbReference type="ARBA" id="ARBA00042983"/>
    </source>
</evidence>
<sequence length="504" mass="56129">MDHIFSTNAWLTIALVFIITLAAKVVRSSVTLPAEKTSKPRPPPEAKGAPLVGIIPAVLRRGLQAVIREQHRALGSVFTLRSLGLAVTFLVGPECSDHFFHAPEWEIAIDGLYEVTVPIFGKEVGYDIDLDTRNEQHRFFAKMLRPAKLRGHVLPMVCEIEEYFGKWGECGVVDLMQEVDHVLMLIASRCLLGKEVRENMFDEVASLFHELMGGMHLISMFFPYLPTPGHRRRDKARAKLGEIFSQIVKTRKMSGRVEDDMLQDLIDSTYGDGRATTDTEVTGLLVALLFAGHHTSSTVAVWTALRLLTHPEHLRAVRAEQERLVAAAEQQRSHHGGGGGGGIDYGMLLQMDVLHRCIKEALRLHPVTPMILRRARRGFTVRDKEGGEYSVPAGRLLASPLVVNTLLPNIYKDPHVFDPDRFAAGRAEDKAVAGARDLAYLSFGAGKHACMGEGYAYQQIKVILSHLVSNFELKLESPFPETEDMLSMRPKGKVIVSYKRRTLS</sequence>
<keyword evidence="6 26" id="KW-0349">Heme</keyword>
<evidence type="ECO:0000313" key="28">
    <source>
        <dbReference type="EnsemblPlants" id="ORGLA02G0126400.1"/>
    </source>
</evidence>
<gene>
    <name evidence="28" type="primary">LOC127763905</name>
</gene>
<evidence type="ECO:0000256" key="8">
    <source>
        <dbReference type="ARBA" id="ARBA00022723"/>
    </source>
</evidence>
<comment type="subcellular location">
    <subcellularLocation>
        <location evidence="2">Membrane</location>
        <topology evidence="2">Single-pass membrane protein</topology>
    </subcellularLocation>
</comment>
<evidence type="ECO:0000256" key="3">
    <source>
        <dbReference type="ARBA" id="ARBA00010617"/>
    </source>
</evidence>
<comment type="similarity">
    <text evidence="3 27">Belongs to the cytochrome P450 family.</text>
</comment>
<organism evidence="28 29">
    <name type="scientific">Oryza glaberrima</name>
    <name type="common">African rice</name>
    <dbReference type="NCBI Taxonomy" id="4538"/>
    <lineage>
        <taxon>Eukaryota</taxon>
        <taxon>Viridiplantae</taxon>
        <taxon>Streptophyta</taxon>
        <taxon>Embryophyta</taxon>
        <taxon>Tracheophyta</taxon>
        <taxon>Spermatophyta</taxon>
        <taxon>Magnoliopsida</taxon>
        <taxon>Liliopsida</taxon>
        <taxon>Poales</taxon>
        <taxon>Poaceae</taxon>
        <taxon>BOP clade</taxon>
        <taxon>Oryzoideae</taxon>
        <taxon>Oryzeae</taxon>
        <taxon>Oryzinae</taxon>
        <taxon>Oryza</taxon>
    </lineage>
</organism>
<proteinExistence type="inferred from homology"/>
<evidence type="ECO:0000256" key="27">
    <source>
        <dbReference type="RuleBase" id="RU000461"/>
    </source>
</evidence>
<dbReference type="GO" id="GO:0005506">
    <property type="term" value="F:iron ion binding"/>
    <property type="evidence" value="ECO:0007669"/>
    <property type="project" value="InterPro"/>
</dbReference>
<dbReference type="GO" id="GO:0032259">
    <property type="term" value="P:methylation"/>
    <property type="evidence" value="ECO:0007669"/>
    <property type="project" value="UniProtKB-KW"/>
</dbReference>
<dbReference type="CDD" id="cd11042">
    <property type="entry name" value="CYP51-like"/>
    <property type="match status" value="1"/>
</dbReference>
<keyword evidence="11 26" id="KW-0408">Iron</keyword>
<dbReference type="InterPro" id="IPR036396">
    <property type="entry name" value="Cyt_P450_sf"/>
</dbReference>
<evidence type="ECO:0000256" key="12">
    <source>
        <dbReference type="ARBA" id="ARBA00023011"/>
    </source>
</evidence>
<keyword evidence="13 27" id="KW-0503">Monooxygenase</keyword>
<dbReference type="InterPro" id="IPR002403">
    <property type="entry name" value="Cyt_P450_E_grp-IV"/>
</dbReference>
<dbReference type="InterPro" id="IPR017972">
    <property type="entry name" value="Cyt_P450_CS"/>
</dbReference>
<accession>I1NZV8</accession>
<dbReference type="Proteomes" id="UP000007306">
    <property type="component" value="Chromosome 2"/>
</dbReference>
<evidence type="ECO:0000256" key="5">
    <source>
        <dbReference type="ARBA" id="ARBA00022603"/>
    </source>
</evidence>
<dbReference type="InterPro" id="IPR001128">
    <property type="entry name" value="Cyt_P450"/>
</dbReference>
<dbReference type="EnsemblPlants" id="ORGLA02G0126400.1">
    <property type="protein sequence ID" value="ORGLA02G0126400.1"/>
    <property type="gene ID" value="ORGLA02G0126400"/>
</dbReference>
<evidence type="ECO:0000256" key="9">
    <source>
        <dbReference type="ARBA" id="ARBA00022955"/>
    </source>
</evidence>
<comment type="pathway">
    <text evidence="18">Steroid biosynthesis; zymosterol biosynthesis; zymosterol from lanosterol: step 1/6.</text>
</comment>
<dbReference type="InterPro" id="IPR050529">
    <property type="entry name" value="CYP450_sterol_14alpha_dmase"/>
</dbReference>
<evidence type="ECO:0000256" key="19">
    <source>
        <dbReference type="ARBA" id="ARBA00038974"/>
    </source>
</evidence>
<evidence type="ECO:0000256" key="20">
    <source>
        <dbReference type="ARBA" id="ARBA00042370"/>
    </source>
</evidence>
<dbReference type="STRING" id="4538.I1NZV8"/>
<dbReference type="PANTHER" id="PTHR24304:SF2">
    <property type="entry name" value="24-HYDROXYCHOLESTEROL 7-ALPHA-HYDROXYLASE"/>
    <property type="match status" value="1"/>
</dbReference>
<reference evidence="28" key="1">
    <citation type="submission" date="2015-06" db="UniProtKB">
        <authorList>
            <consortium name="EnsemblPlants"/>
        </authorList>
    </citation>
    <scope>IDENTIFICATION</scope>
</reference>
<keyword evidence="17" id="KW-0753">Steroid metabolism</keyword>
<keyword evidence="29" id="KW-1185">Reference proteome</keyword>
<dbReference type="Gramene" id="ORGLA02G0126400.1">
    <property type="protein sequence ID" value="ORGLA02G0126400.1"/>
    <property type="gene ID" value="ORGLA02G0126400"/>
</dbReference>
<evidence type="ECO:0000256" key="11">
    <source>
        <dbReference type="ARBA" id="ARBA00023004"/>
    </source>
</evidence>
<keyword evidence="8 26" id="KW-0479">Metal-binding</keyword>
<dbReference type="GO" id="GO:0008398">
    <property type="term" value="F:sterol 14-demethylase activity"/>
    <property type="evidence" value="ECO:0007669"/>
    <property type="project" value="UniProtKB-EC"/>
</dbReference>
<comment type="cofactor">
    <cofactor evidence="1 26">
        <name>heme</name>
        <dbReference type="ChEBI" id="CHEBI:30413"/>
    </cofactor>
</comment>
<evidence type="ECO:0000256" key="23">
    <source>
        <dbReference type="ARBA" id="ARBA00051013"/>
    </source>
</evidence>
<evidence type="ECO:0000256" key="10">
    <source>
        <dbReference type="ARBA" id="ARBA00023002"/>
    </source>
</evidence>
<evidence type="ECO:0000313" key="29">
    <source>
        <dbReference type="Proteomes" id="UP000007306"/>
    </source>
</evidence>
<dbReference type="FunFam" id="1.10.630.10:FF:000028">
    <property type="entry name" value="Cytochrome p450 51g1"/>
    <property type="match status" value="1"/>
</dbReference>
<dbReference type="EC" id="1.14.14.154" evidence="19"/>